<proteinExistence type="predicted"/>
<dbReference type="EMBL" id="JAAALK010000283">
    <property type="protein sequence ID" value="KAG8072668.1"/>
    <property type="molecule type" value="Genomic_DNA"/>
</dbReference>
<evidence type="ECO:0000313" key="2">
    <source>
        <dbReference type="Proteomes" id="UP000729402"/>
    </source>
</evidence>
<dbReference type="AlphaFoldDB" id="A0A8J5T1Q4"/>
<organism evidence="1 2">
    <name type="scientific">Zizania palustris</name>
    <name type="common">Northern wild rice</name>
    <dbReference type="NCBI Taxonomy" id="103762"/>
    <lineage>
        <taxon>Eukaryota</taxon>
        <taxon>Viridiplantae</taxon>
        <taxon>Streptophyta</taxon>
        <taxon>Embryophyta</taxon>
        <taxon>Tracheophyta</taxon>
        <taxon>Spermatophyta</taxon>
        <taxon>Magnoliopsida</taxon>
        <taxon>Liliopsida</taxon>
        <taxon>Poales</taxon>
        <taxon>Poaceae</taxon>
        <taxon>BOP clade</taxon>
        <taxon>Oryzoideae</taxon>
        <taxon>Oryzeae</taxon>
        <taxon>Zizaniinae</taxon>
        <taxon>Zizania</taxon>
    </lineage>
</organism>
<comment type="caution">
    <text evidence="1">The sequence shown here is derived from an EMBL/GenBank/DDBJ whole genome shotgun (WGS) entry which is preliminary data.</text>
</comment>
<name>A0A8J5T1Q4_ZIZPA</name>
<dbReference type="Proteomes" id="UP000729402">
    <property type="component" value="Unassembled WGS sequence"/>
</dbReference>
<keyword evidence="2" id="KW-1185">Reference proteome</keyword>
<evidence type="ECO:0000313" key="1">
    <source>
        <dbReference type="EMBL" id="KAG8072668.1"/>
    </source>
</evidence>
<sequence>MVKGRTGQRVRLYGRGTIVGYKRGARSESSCTRAASKAYVWSSLFTDVAEARGRMDFRLPLSCQELDGEMKAKVVVKSCPSPAHLRHLGSDDL</sequence>
<reference evidence="1" key="2">
    <citation type="submission" date="2021-02" db="EMBL/GenBank/DDBJ databases">
        <authorList>
            <person name="Kimball J.A."/>
            <person name="Haas M.W."/>
            <person name="Macchietto M."/>
            <person name="Kono T."/>
            <person name="Duquette J."/>
            <person name="Shao M."/>
        </authorList>
    </citation>
    <scope>NUCLEOTIDE SEQUENCE</scope>
    <source>
        <tissue evidence="1">Fresh leaf tissue</tissue>
    </source>
</reference>
<reference evidence="1" key="1">
    <citation type="journal article" date="2021" name="bioRxiv">
        <title>Whole Genome Assembly and Annotation of Northern Wild Rice, Zizania palustris L., Supports a Whole Genome Duplication in the Zizania Genus.</title>
        <authorList>
            <person name="Haas M."/>
            <person name="Kono T."/>
            <person name="Macchietto M."/>
            <person name="Millas R."/>
            <person name="McGilp L."/>
            <person name="Shao M."/>
            <person name="Duquette J."/>
            <person name="Hirsch C.N."/>
            <person name="Kimball J."/>
        </authorList>
    </citation>
    <scope>NUCLEOTIDE SEQUENCE</scope>
    <source>
        <tissue evidence="1">Fresh leaf tissue</tissue>
    </source>
</reference>
<accession>A0A8J5T1Q4</accession>
<gene>
    <name evidence="1" type="ORF">GUJ93_ZPchr0006g41179</name>
</gene>
<protein>
    <submittedName>
        <fullName evidence="1">Uncharacterized protein</fullName>
    </submittedName>
</protein>